<dbReference type="AlphaFoldDB" id="A0A6C0K772"/>
<proteinExistence type="predicted"/>
<accession>A0A6C0K772</accession>
<sequence>MKPLQKNYIGLQFPKKIEPQQPLSSRCQAAPPQHPTPKLPLAAWEADH</sequence>
<reference evidence="2" key="1">
    <citation type="journal article" date="2020" name="Nature">
        <title>Giant virus diversity and host interactions through global metagenomics.</title>
        <authorList>
            <person name="Schulz F."/>
            <person name="Roux S."/>
            <person name="Paez-Espino D."/>
            <person name="Jungbluth S."/>
            <person name="Walsh D.A."/>
            <person name="Denef V.J."/>
            <person name="McMahon K.D."/>
            <person name="Konstantinidis K.T."/>
            <person name="Eloe-Fadrosh E.A."/>
            <person name="Kyrpides N.C."/>
            <person name="Woyke T."/>
        </authorList>
    </citation>
    <scope>NUCLEOTIDE SEQUENCE</scope>
    <source>
        <strain evidence="2">GVMAG-S-1101171-110</strain>
    </source>
</reference>
<feature type="region of interest" description="Disordered" evidence="1">
    <location>
        <begin position="1"/>
        <end position="48"/>
    </location>
</feature>
<name>A0A6C0K772_9ZZZZ</name>
<dbReference type="EMBL" id="MN740801">
    <property type="protein sequence ID" value="QHU12527.1"/>
    <property type="molecule type" value="Genomic_DNA"/>
</dbReference>
<evidence type="ECO:0000313" key="2">
    <source>
        <dbReference type="EMBL" id="QHU12527.1"/>
    </source>
</evidence>
<organism evidence="2">
    <name type="scientific">viral metagenome</name>
    <dbReference type="NCBI Taxonomy" id="1070528"/>
    <lineage>
        <taxon>unclassified sequences</taxon>
        <taxon>metagenomes</taxon>
        <taxon>organismal metagenomes</taxon>
    </lineage>
</organism>
<evidence type="ECO:0000256" key="1">
    <source>
        <dbReference type="SAM" id="MobiDB-lite"/>
    </source>
</evidence>
<protein>
    <submittedName>
        <fullName evidence="2">Uncharacterized protein</fullName>
    </submittedName>
</protein>